<proteinExistence type="predicted"/>
<keyword evidence="2" id="KW-1185">Reference proteome</keyword>
<accession>A0ABW4QXB9</accession>
<gene>
    <name evidence="1" type="ORF">ACFSDX_16245</name>
</gene>
<dbReference type="RefSeq" id="WP_382315376.1">
    <property type="nucleotide sequence ID" value="NZ_JBHUFD010000005.1"/>
</dbReference>
<name>A0ABW4QXB9_9BACT</name>
<organism evidence="1 2">
    <name type="scientific">Hymenobacter bucti</name>
    <dbReference type="NCBI Taxonomy" id="1844114"/>
    <lineage>
        <taxon>Bacteria</taxon>
        <taxon>Pseudomonadati</taxon>
        <taxon>Bacteroidota</taxon>
        <taxon>Cytophagia</taxon>
        <taxon>Cytophagales</taxon>
        <taxon>Hymenobacteraceae</taxon>
        <taxon>Hymenobacter</taxon>
    </lineage>
</organism>
<reference evidence="2" key="1">
    <citation type="journal article" date="2019" name="Int. J. Syst. Evol. Microbiol.">
        <title>The Global Catalogue of Microorganisms (GCM) 10K type strain sequencing project: providing services to taxonomists for standard genome sequencing and annotation.</title>
        <authorList>
            <consortium name="The Broad Institute Genomics Platform"/>
            <consortium name="The Broad Institute Genome Sequencing Center for Infectious Disease"/>
            <person name="Wu L."/>
            <person name="Ma J."/>
        </authorList>
    </citation>
    <scope>NUCLEOTIDE SEQUENCE [LARGE SCALE GENOMIC DNA]</scope>
    <source>
        <strain evidence="2">CGMCC 1.15795</strain>
    </source>
</reference>
<dbReference type="InterPro" id="IPR008792">
    <property type="entry name" value="PQQD"/>
</dbReference>
<evidence type="ECO:0000313" key="2">
    <source>
        <dbReference type="Proteomes" id="UP001597197"/>
    </source>
</evidence>
<evidence type="ECO:0000313" key="1">
    <source>
        <dbReference type="EMBL" id="MFD1873997.1"/>
    </source>
</evidence>
<protein>
    <submittedName>
        <fullName evidence="1">PqqD family protein</fullName>
    </submittedName>
</protein>
<dbReference type="Pfam" id="PF05402">
    <property type="entry name" value="PqqD"/>
    <property type="match status" value="1"/>
</dbReference>
<sequence length="82" mass="8859">MKLKKNIATSEAGFVFNPATGDSFAANPLAAEIIAQLKAGHAVAAIQADLLDRYEVSASQLQRDFDDLLTQLAHYQLLEEAV</sequence>
<dbReference type="Gene3D" id="1.10.10.1150">
    <property type="entry name" value="Coenzyme PQQ synthesis protein D (PqqD)"/>
    <property type="match status" value="1"/>
</dbReference>
<dbReference type="EMBL" id="JBHUFD010000005">
    <property type="protein sequence ID" value="MFD1873997.1"/>
    <property type="molecule type" value="Genomic_DNA"/>
</dbReference>
<dbReference type="InterPro" id="IPR041881">
    <property type="entry name" value="PqqD_sf"/>
</dbReference>
<comment type="caution">
    <text evidence="1">The sequence shown here is derived from an EMBL/GenBank/DDBJ whole genome shotgun (WGS) entry which is preliminary data.</text>
</comment>
<dbReference type="Proteomes" id="UP001597197">
    <property type="component" value="Unassembled WGS sequence"/>
</dbReference>